<feature type="transmembrane region" description="Helical" evidence="7">
    <location>
        <begin position="29"/>
        <end position="52"/>
    </location>
</feature>
<feature type="transmembrane region" description="Helical" evidence="7">
    <location>
        <begin position="137"/>
        <end position="164"/>
    </location>
</feature>
<feature type="transmembrane region" description="Helical" evidence="7">
    <location>
        <begin position="253"/>
        <end position="278"/>
    </location>
</feature>
<gene>
    <name evidence="10" type="ORF">AAAT04_00350</name>
</gene>
<protein>
    <submittedName>
        <fullName evidence="10">ABC transporter ATP-binding protein</fullName>
    </submittedName>
</protein>
<organism evidence="10 11">
    <name type="scientific">Coprococcus ammoniilyticus</name>
    <dbReference type="NCBI Taxonomy" id="2981785"/>
    <lineage>
        <taxon>Bacteria</taxon>
        <taxon>Bacillati</taxon>
        <taxon>Bacillota</taxon>
        <taxon>Clostridia</taxon>
        <taxon>Lachnospirales</taxon>
        <taxon>Lachnospiraceae</taxon>
        <taxon>Coprococcus</taxon>
    </lineage>
</organism>
<dbReference type="Gene3D" id="1.20.1560.10">
    <property type="entry name" value="ABC transporter type 1, transmembrane domain"/>
    <property type="match status" value="1"/>
</dbReference>
<proteinExistence type="predicted"/>
<feature type="transmembrane region" description="Helical" evidence="7">
    <location>
        <begin position="67"/>
        <end position="87"/>
    </location>
</feature>
<dbReference type="PROSITE" id="PS50929">
    <property type="entry name" value="ABC_TM1F"/>
    <property type="match status" value="1"/>
</dbReference>
<keyword evidence="6 7" id="KW-0472">Membrane</keyword>
<dbReference type="InterPro" id="IPR036640">
    <property type="entry name" value="ABC1_TM_sf"/>
</dbReference>
<keyword evidence="11" id="KW-1185">Reference proteome</keyword>
<dbReference type="GO" id="GO:0005524">
    <property type="term" value="F:ATP binding"/>
    <property type="evidence" value="ECO:0007669"/>
    <property type="project" value="UniProtKB-KW"/>
</dbReference>
<keyword evidence="2 7" id="KW-0812">Transmembrane</keyword>
<keyword evidence="4 10" id="KW-0067">ATP-binding</keyword>
<keyword evidence="3" id="KW-0547">Nucleotide-binding</keyword>
<evidence type="ECO:0000256" key="7">
    <source>
        <dbReference type="SAM" id="Phobius"/>
    </source>
</evidence>
<evidence type="ECO:0000256" key="4">
    <source>
        <dbReference type="ARBA" id="ARBA00022840"/>
    </source>
</evidence>
<dbReference type="InterPro" id="IPR003439">
    <property type="entry name" value="ABC_transporter-like_ATP-bd"/>
</dbReference>
<dbReference type="CDD" id="cd07346">
    <property type="entry name" value="ABC_6TM_exporters"/>
    <property type="match status" value="1"/>
</dbReference>
<dbReference type="PANTHER" id="PTHR43394:SF1">
    <property type="entry name" value="ATP-BINDING CASSETTE SUB-FAMILY B MEMBER 10, MITOCHONDRIAL"/>
    <property type="match status" value="1"/>
</dbReference>
<dbReference type="RefSeq" id="WP_349115500.1">
    <property type="nucleotide sequence ID" value="NZ_JBBNFM010000001.1"/>
</dbReference>
<evidence type="ECO:0000256" key="3">
    <source>
        <dbReference type="ARBA" id="ARBA00022741"/>
    </source>
</evidence>
<comment type="subcellular location">
    <subcellularLocation>
        <location evidence="1">Cell membrane</location>
        <topology evidence="1">Multi-pass membrane protein</topology>
    </subcellularLocation>
</comment>
<reference evidence="10 11" key="1">
    <citation type="submission" date="2024-04" db="EMBL/GenBank/DDBJ databases">
        <title>Human intestinal bacterial collection.</title>
        <authorList>
            <person name="Pauvert C."/>
            <person name="Hitch T.C.A."/>
            <person name="Clavel T."/>
        </authorList>
    </citation>
    <scope>NUCLEOTIDE SEQUENCE [LARGE SCALE GENOMIC DNA]</scope>
    <source>
        <strain evidence="10 11">CLA-AA-H141</strain>
    </source>
</reference>
<keyword evidence="5 7" id="KW-1133">Transmembrane helix</keyword>
<name>A0ABV1ED36_9FIRM</name>
<dbReference type="SUPFAM" id="SSF52540">
    <property type="entry name" value="P-loop containing nucleoside triphosphate hydrolases"/>
    <property type="match status" value="1"/>
</dbReference>
<evidence type="ECO:0000256" key="5">
    <source>
        <dbReference type="ARBA" id="ARBA00022989"/>
    </source>
</evidence>
<sequence length="574" mass="63939">MKKQSRMMQGEQNRKTFVWMWKGIAGKRYYIVFLLIISVLLGMSGGLLALLLRNLIDHAVEGERSGFVAAGTGLVLLVILQITFRAVDRYLEEKTRSTYENIWKKRLFSELMGRSYREVTQIHSGEWMNRLTSDTVIVADGLAQIVPGVCGMLTRILIAVVLLIGIMPELAYVLIPGGLLLVFLTWIFRRVLKRLHKKVQEADGRLRIFLSERLSGLVILHTFVKEQETADEADRYMNAHQGSRMKKNRFSNICNIGFGAAMNGAYILGAIYCGYGILKGQVSYGTFIAVLQLVAQIQTPFANLSGYFPKYFACLASAERLMQAETFEPDRAGSEMSPSGFQKSFTALEITDGSFSYRRDTDLLGVQALADSDHCERKVLEHFNMHIARGEFLALTGPSGCGKSTVLKILMSLYALDSGDCSVILGSERYKMHAGFRSLFAYVPQGNHLMSGTIKEAVAFGEHIDTEKLTQALKAACAEFVYQLPEQMETSLGEQGHGLSEGQIQRLAVARAVYSGHPVLILDEATSALDEQTEKRLLSNLRAMTDRTVLIVTHRPAALQVCDRTIAMVTNREE</sequence>
<dbReference type="InterPro" id="IPR011527">
    <property type="entry name" value="ABC1_TM_dom"/>
</dbReference>
<evidence type="ECO:0000259" key="9">
    <source>
        <dbReference type="PROSITE" id="PS50929"/>
    </source>
</evidence>
<evidence type="ECO:0000256" key="6">
    <source>
        <dbReference type="ARBA" id="ARBA00023136"/>
    </source>
</evidence>
<comment type="caution">
    <text evidence="10">The sequence shown here is derived from an EMBL/GenBank/DDBJ whole genome shotgun (WGS) entry which is preliminary data.</text>
</comment>
<dbReference type="InterPro" id="IPR027417">
    <property type="entry name" value="P-loop_NTPase"/>
</dbReference>
<dbReference type="PROSITE" id="PS50893">
    <property type="entry name" value="ABC_TRANSPORTER_2"/>
    <property type="match status" value="1"/>
</dbReference>
<dbReference type="EMBL" id="JBBNFM010000001">
    <property type="protein sequence ID" value="MEQ2452497.1"/>
    <property type="molecule type" value="Genomic_DNA"/>
</dbReference>
<accession>A0ABV1ED36</accession>
<dbReference type="InterPro" id="IPR039421">
    <property type="entry name" value="Type_1_exporter"/>
</dbReference>
<dbReference type="Pfam" id="PF00664">
    <property type="entry name" value="ABC_membrane"/>
    <property type="match status" value="1"/>
</dbReference>
<dbReference type="SMART" id="SM00382">
    <property type="entry name" value="AAA"/>
    <property type="match status" value="1"/>
</dbReference>
<dbReference type="PANTHER" id="PTHR43394">
    <property type="entry name" value="ATP-DEPENDENT PERMEASE MDL1, MITOCHONDRIAL"/>
    <property type="match status" value="1"/>
</dbReference>
<evidence type="ECO:0000313" key="11">
    <source>
        <dbReference type="Proteomes" id="UP001482186"/>
    </source>
</evidence>
<dbReference type="InterPro" id="IPR003593">
    <property type="entry name" value="AAA+_ATPase"/>
</dbReference>
<dbReference type="SUPFAM" id="SSF90123">
    <property type="entry name" value="ABC transporter transmembrane region"/>
    <property type="match status" value="1"/>
</dbReference>
<evidence type="ECO:0000259" key="8">
    <source>
        <dbReference type="PROSITE" id="PS50893"/>
    </source>
</evidence>
<evidence type="ECO:0000256" key="1">
    <source>
        <dbReference type="ARBA" id="ARBA00004651"/>
    </source>
</evidence>
<evidence type="ECO:0000313" key="10">
    <source>
        <dbReference type="EMBL" id="MEQ2452497.1"/>
    </source>
</evidence>
<feature type="domain" description="ABC transmembrane type-1" evidence="9">
    <location>
        <begin position="32"/>
        <end position="309"/>
    </location>
</feature>
<dbReference type="Proteomes" id="UP001482186">
    <property type="component" value="Unassembled WGS sequence"/>
</dbReference>
<dbReference type="Pfam" id="PF00005">
    <property type="entry name" value="ABC_tran"/>
    <property type="match status" value="1"/>
</dbReference>
<feature type="transmembrane region" description="Helical" evidence="7">
    <location>
        <begin position="170"/>
        <end position="188"/>
    </location>
</feature>
<evidence type="ECO:0000256" key="2">
    <source>
        <dbReference type="ARBA" id="ARBA00022692"/>
    </source>
</evidence>
<feature type="domain" description="ABC transporter" evidence="8">
    <location>
        <begin position="364"/>
        <end position="574"/>
    </location>
</feature>
<dbReference type="Gene3D" id="3.40.50.300">
    <property type="entry name" value="P-loop containing nucleotide triphosphate hydrolases"/>
    <property type="match status" value="1"/>
</dbReference>